<evidence type="ECO:0000313" key="3">
    <source>
        <dbReference type="Proteomes" id="UP000190080"/>
    </source>
</evidence>
<evidence type="ECO:0000259" key="1">
    <source>
        <dbReference type="Pfam" id="PF09860"/>
    </source>
</evidence>
<dbReference type="InterPro" id="IPR035901">
    <property type="entry name" value="GIY-YIG_endonuc_sf"/>
</dbReference>
<dbReference type="Pfam" id="PF09860">
    <property type="entry name" value="DUF2087"/>
    <property type="match status" value="1"/>
</dbReference>
<dbReference type="InterPro" id="IPR016032">
    <property type="entry name" value="Sig_transdc_resp-reg_C-effctor"/>
</dbReference>
<feature type="domain" description="DUF2087" evidence="1">
    <location>
        <begin position="132"/>
        <end position="198"/>
    </location>
</feature>
<dbReference type="STRING" id="1450648.CLORY_05580"/>
<accession>A0A1V4IX80</accession>
<protein>
    <recommendedName>
        <fullName evidence="1">DUF2087 domain-containing protein</fullName>
    </recommendedName>
</protein>
<dbReference type="EMBL" id="MZGV01000004">
    <property type="protein sequence ID" value="OPJ64364.1"/>
    <property type="molecule type" value="Genomic_DNA"/>
</dbReference>
<reference evidence="2 3" key="1">
    <citation type="submission" date="2017-03" db="EMBL/GenBank/DDBJ databases">
        <title>Genome sequence of Clostridium oryzae DSM 28571.</title>
        <authorList>
            <person name="Poehlein A."/>
            <person name="Daniel R."/>
        </authorList>
    </citation>
    <scope>NUCLEOTIDE SEQUENCE [LARGE SCALE GENOMIC DNA]</scope>
    <source>
        <strain evidence="2 3">DSM 28571</strain>
    </source>
</reference>
<dbReference type="CDD" id="cd10451">
    <property type="entry name" value="GIY-YIG_LuxR_like"/>
    <property type="match status" value="1"/>
</dbReference>
<dbReference type="InterPro" id="IPR036388">
    <property type="entry name" value="WH-like_DNA-bd_sf"/>
</dbReference>
<dbReference type="AlphaFoldDB" id="A0A1V4IX80"/>
<comment type="caution">
    <text evidence="2">The sequence shown here is derived from an EMBL/GenBank/DDBJ whole genome shotgun (WGS) entry which is preliminary data.</text>
</comment>
<dbReference type="InterPro" id="IPR018656">
    <property type="entry name" value="DUF2087"/>
</dbReference>
<sequence length="322" mass="37901">MEEFIRSATIEDFKRGYVWDGKKAEFICLVCGEYIGENEDRVNIHTTNHGNPIERLLMLDKKYTGLTEIQKEFLDMVSNKYSDKEIAIKLACAESTVRNMRFALRERARQARAFLAVMELAEEKMPQITNPKLRVFPVKEEKRKALLPRFADLFEPDREYTEAEVKKIIKTIYEDDAIIRRYLVDYGYLSRTNDGSKYYKNCEENIMSNINKKEIINNYKQQEIEMGIIQIYNKVNGYSYVDICTNLYKPFESIKFQLNIGKVKFKKLQEDWAAFGEDAFELKVVEKLKPNEGATDKEKIDDLKELLNMWIESQGDNLKLYK</sequence>
<dbReference type="Gene3D" id="3.40.1440.10">
    <property type="entry name" value="GIY-YIG endonuclease"/>
    <property type="match status" value="1"/>
</dbReference>
<organism evidence="2 3">
    <name type="scientific">Clostridium oryzae</name>
    <dbReference type="NCBI Taxonomy" id="1450648"/>
    <lineage>
        <taxon>Bacteria</taxon>
        <taxon>Bacillati</taxon>
        <taxon>Bacillota</taxon>
        <taxon>Clostridia</taxon>
        <taxon>Eubacteriales</taxon>
        <taxon>Clostridiaceae</taxon>
        <taxon>Clostridium</taxon>
    </lineage>
</organism>
<gene>
    <name evidence="2" type="ORF">CLORY_05580</name>
</gene>
<proteinExistence type="predicted"/>
<dbReference type="SUPFAM" id="SSF46894">
    <property type="entry name" value="C-terminal effector domain of the bipartite response regulators"/>
    <property type="match status" value="1"/>
</dbReference>
<evidence type="ECO:0000313" key="2">
    <source>
        <dbReference type="EMBL" id="OPJ64364.1"/>
    </source>
</evidence>
<dbReference type="Gene3D" id="1.10.10.10">
    <property type="entry name" value="Winged helix-like DNA-binding domain superfamily/Winged helix DNA-binding domain"/>
    <property type="match status" value="1"/>
</dbReference>
<name>A0A1V4IX80_9CLOT</name>
<dbReference type="GO" id="GO:0006355">
    <property type="term" value="P:regulation of DNA-templated transcription"/>
    <property type="evidence" value="ECO:0007669"/>
    <property type="project" value="InterPro"/>
</dbReference>
<dbReference type="RefSeq" id="WP_079422014.1">
    <property type="nucleotide sequence ID" value="NZ_MZGV01000004.1"/>
</dbReference>
<keyword evidence="3" id="KW-1185">Reference proteome</keyword>
<dbReference type="Proteomes" id="UP000190080">
    <property type="component" value="Unassembled WGS sequence"/>
</dbReference>
<dbReference type="GO" id="GO:0003677">
    <property type="term" value="F:DNA binding"/>
    <property type="evidence" value="ECO:0007669"/>
    <property type="project" value="InterPro"/>
</dbReference>
<dbReference type="OrthoDB" id="9789954at2"/>